<name>T1CCV0_9ZZZZ</name>
<sequence length="198" mass="22998">FNPKANICAAPPVRHGKAGRPRCRGRKLAAPKTVVAKAKRRRYAVNWYGGQTRRVELVSGEGHWYRAGRGLVPIRWVFVHDVEGTHRDEYFYCTDPTLRPDQIVSLFTTRWSIEVTFQEVRTHLGFNTPRNWSAKSVLRTGPCLLGLFSVVCLMFERMTRQSRAVIRSNPWYHKKEITFSDAITAVRRICWQEVFQHP</sequence>
<reference evidence="1" key="1">
    <citation type="submission" date="2013-08" db="EMBL/GenBank/DDBJ databases">
        <authorList>
            <person name="Mendez C."/>
            <person name="Richter M."/>
            <person name="Ferrer M."/>
            <person name="Sanchez J."/>
        </authorList>
    </citation>
    <scope>NUCLEOTIDE SEQUENCE</scope>
</reference>
<evidence type="ECO:0008006" key="2">
    <source>
        <dbReference type="Google" id="ProtNLM"/>
    </source>
</evidence>
<dbReference type="SUPFAM" id="SSF53098">
    <property type="entry name" value="Ribonuclease H-like"/>
    <property type="match status" value="1"/>
</dbReference>
<gene>
    <name evidence="1" type="ORF">B1A_01158</name>
</gene>
<dbReference type="AlphaFoldDB" id="T1CCV0"/>
<proteinExistence type="predicted"/>
<evidence type="ECO:0000313" key="1">
    <source>
        <dbReference type="EMBL" id="EQD80182.1"/>
    </source>
</evidence>
<protein>
    <recommendedName>
        <fullName evidence="2">Transposase IS4 family protein</fullName>
    </recommendedName>
</protein>
<organism evidence="1">
    <name type="scientific">mine drainage metagenome</name>
    <dbReference type="NCBI Taxonomy" id="410659"/>
    <lineage>
        <taxon>unclassified sequences</taxon>
        <taxon>metagenomes</taxon>
        <taxon>ecological metagenomes</taxon>
    </lineage>
</organism>
<feature type="non-terminal residue" evidence="1">
    <location>
        <position position="198"/>
    </location>
</feature>
<accession>T1CCV0</accession>
<reference evidence="1" key="2">
    <citation type="journal article" date="2014" name="ISME J.">
        <title>Microbial stratification in low pH oxic and suboxic macroscopic growths along an acid mine drainage.</title>
        <authorList>
            <person name="Mendez-Garcia C."/>
            <person name="Mesa V."/>
            <person name="Sprenger R.R."/>
            <person name="Richter M."/>
            <person name="Diez M.S."/>
            <person name="Solano J."/>
            <person name="Bargiela R."/>
            <person name="Golyshina O.V."/>
            <person name="Manteca A."/>
            <person name="Ramos J.L."/>
            <person name="Gallego J.R."/>
            <person name="Llorente I."/>
            <person name="Martins Dos Santos V.A."/>
            <person name="Jensen O.N."/>
            <person name="Pelaez A.I."/>
            <person name="Sanchez J."/>
            <person name="Ferrer M."/>
        </authorList>
    </citation>
    <scope>NUCLEOTIDE SEQUENCE</scope>
</reference>
<feature type="non-terminal residue" evidence="1">
    <location>
        <position position="1"/>
    </location>
</feature>
<dbReference type="InterPro" id="IPR012337">
    <property type="entry name" value="RNaseH-like_sf"/>
</dbReference>
<dbReference type="EMBL" id="AUZX01000881">
    <property type="protein sequence ID" value="EQD80182.1"/>
    <property type="molecule type" value="Genomic_DNA"/>
</dbReference>
<comment type="caution">
    <text evidence="1">The sequence shown here is derived from an EMBL/GenBank/DDBJ whole genome shotgun (WGS) entry which is preliminary data.</text>
</comment>